<keyword evidence="1" id="KW-1133">Transmembrane helix</keyword>
<evidence type="ECO:0000259" key="2">
    <source>
        <dbReference type="Pfam" id="PF07811"/>
    </source>
</evidence>
<protein>
    <submittedName>
        <fullName evidence="3">Pilus assembly protein</fullName>
    </submittedName>
</protein>
<reference evidence="3 4" key="1">
    <citation type="journal article" date="2015" name="Antonie Van Leeuwenhoek">
        <title>Lampropedia puyangensis sp. nov., isolated from symptomatic bark of Populus ? euramericana canker and emended description of Lampropedia hyalina (Ehrenberg 1832) Lee et al. 2004.</title>
        <authorList>
            <person name="Li Y."/>
            <person name="Wang T."/>
            <person name="Piao C.G."/>
            <person name="Wang L.F."/>
            <person name="Tian G.Z."/>
            <person name="Zhu T.H."/>
            <person name="Guo M.W."/>
        </authorList>
    </citation>
    <scope>NUCLEOTIDE SEQUENCE [LARGE SCALE GENOMIC DNA]</scope>
    <source>
        <strain evidence="3 4">2-bin</strain>
    </source>
</reference>
<comment type="caution">
    <text evidence="3">The sequence shown here is derived from an EMBL/GenBank/DDBJ whole genome shotgun (WGS) entry which is preliminary data.</text>
</comment>
<dbReference type="InterPro" id="IPR012495">
    <property type="entry name" value="TadE-like_dom"/>
</dbReference>
<keyword evidence="4" id="KW-1185">Reference proteome</keyword>
<evidence type="ECO:0000313" key="4">
    <source>
        <dbReference type="Proteomes" id="UP000308917"/>
    </source>
</evidence>
<keyword evidence="1" id="KW-0472">Membrane</keyword>
<dbReference type="EMBL" id="STFG01000012">
    <property type="protein sequence ID" value="THT99961.1"/>
    <property type="molecule type" value="Genomic_DNA"/>
</dbReference>
<name>A0A4S8F450_9BURK</name>
<accession>A0A4S8F450</accession>
<gene>
    <name evidence="3" type="ORF">E9531_11580</name>
</gene>
<dbReference type="Proteomes" id="UP000308917">
    <property type="component" value="Unassembled WGS sequence"/>
</dbReference>
<dbReference type="OrthoDB" id="8688629at2"/>
<dbReference type="AlphaFoldDB" id="A0A4S8F450"/>
<feature type="transmembrane region" description="Helical" evidence="1">
    <location>
        <begin position="32"/>
        <end position="55"/>
    </location>
</feature>
<organism evidence="3 4">
    <name type="scientific">Lampropedia puyangensis</name>
    <dbReference type="NCBI Taxonomy" id="1330072"/>
    <lineage>
        <taxon>Bacteria</taxon>
        <taxon>Pseudomonadati</taxon>
        <taxon>Pseudomonadota</taxon>
        <taxon>Betaproteobacteria</taxon>
        <taxon>Burkholderiales</taxon>
        <taxon>Comamonadaceae</taxon>
        <taxon>Lampropedia</taxon>
    </lineage>
</organism>
<feature type="domain" description="TadE-like" evidence="2">
    <location>
        <begin position="26"/>
        <end position="68"/>
    </location>
</feature>
<keyword evidence="1" id="KW-0812">Transmembrane</keyword>
<evidence type="ECO:0000256" key="1">
    <source>
        <dbReference type="SAM" id="Phobius"/>
    </source>
</evidence>
<dbReference type="RefSeq" id="WP_136573923.1">
    <property type="nucleotide sequence ID" value="NZ_STFG01000012.1"/>
</dbReference>
<dbReference type="Pfam" id="PF07811">
    <property type="entry name" value="TadE"/>
    <property type="match status" value="1"/>
</dbReference>
<sequence>MVAIPNHPSSLHTVGPFTARARLQRGVYALEWAIIFPVFFMLLYAIISYGLTFLVRESMQRVAEDGARAVLQYHPTRDARVEAAQAMVAKKMQWLPAAIRPNPNSVNVRICKAMDANDCASNLACGMLLHERCMVHLDFSIHYAASPLVPGLRLMDMEVLNPETLFASASILVDRGGL</sequence>
<proteinExistence type="predicted"/>
<evidence type="ECO:0000313" key="3">
    <source>
        <dbReference type="EMBL" id="THT99961.1"/>
    </source>
</evidence>